<sequence length="98" mass="12321">MECDRIFLLNMKPEIDWREYQRLELITKNRSWNLNWRSQLKRFGNFLRQHLTASSQLRVWHICDRQGKIWWSAYDPVIKQAIERVSEEQIRIWLERRY</sequence>
<dbReference type="Proteomes" id="UP000032452">
    <property type="component" value="Unassembled WGS sequence"/>
</dbReference>
<dbReference type="AlphaFoldDB" id="A0A0D8ZP33"/>
<evidence type="ECO:0000313" key="1">
    <source>
        <dbReference type="EMBL" id="KJH70112.1"/>
    </source>
</evidence>
<evidence type="ECO:0000313" key="2">
    <source>
        <dbReference type="Proteomes" id="UP000032452"/>
    </source>
</evidence>
<dbReference type="EMBL" id="JYON01000027">
    <property type="protein sequence ID" value="KJH70112.1"/>
    <property type="molecule type" value="Genomic_DNA"/>
</dbReference>
<name>A0A0D8ZP33_9CYAN</name>
<comment type="caution">
    <text evidence="1">The sequence shown here is derived from an EMBL/GenBank/DDBJ whole genome shotgun (WGS) entry which is preliminary data.</text>
</comment>
<protein>
    <submittedName>
        <fullName evidence="1">Uncharacterized protein</fullName>
    </submittedName>
</protein>
<proteinExistence type="predicted"/>
<dbReference type="STRING" id="1618023.UH38_19795"/>
<reference evidence="1 2" key="1">
    <citation type="submission" date="2015-02" db="EMBL/GenBank/DDBJ databases">
        <title>Draft genome of a novel marine cyanobacterium (Chroococcales) isolated from South Atlantic Ocean.</title>
        <authorList>
            <person name="Rigonato J."/>
            <person name="Alvarenga D.O."/>
            <person name="Branco L.H."/>
            <person name="Varani A.M."/>
            <person name="Brandini F.P."/>
            <person name="Fiore M.F."/>
        </authorList>
    </citation>
    <scope>NUCLEOTIDE SEQUENCE [LARGE SCALE GENOMIC DNA]</scope>
    <source>
        <strain evidence="1 2">CENA595</strain>
    </source>
</reference>
<keyword evidence="2" id="KW-1185">Reference proteome</keyword>
<gene>
    <name evidence="1" type="ORF">UH38_19795</name>
</gene>
<accession>A0A0D8ZP33</accession>
<organism evidence="1 2">
    <name type="scientific">Aliterella atlantica CENA595</name>
    <dbReference type="NCBI Taxonomy" id="1618023"/>
    <lineage>
        <taxon>Bacteria</taxon>
        <taxon>Bacillati</taxon>
        <taxon>Cyanobacteriota</taxon>
        <taxon>Cyanophyceae</taxon>
        <taxon>Chroococcidiopsidales</taxon>
        <taxon>Aliterellaceae</taxon>
        <taxon>Aliterella</taxon>
    </lineage>
</organism>